<sequence length="125" mass="13658">MPPLKDSVPFPRGFFIPSLCRAYWGGLWITALRCNTCWACLGSPCLSGDGSCADLLWSLPTSTRSWSSGSSFADGHDSFVYLLRKVSTDRAKIVMPTLREPPVGSAACRELLISCRSQCAPQRVI</sequence>
<organism evidence="1 2">
    <name type="scientific">Auriscalpium vulgare</name>
    <dbReference type="NCBI Taxonomy" id="40419"/>
    <lineage>
        <taxon>Eukaryota</taxon>
        <taxon>Fungi</taxon>
        <taxon>Dikarya</taxon>
        <taxon>Basidiomycota</taxon>
        <taxon>Agaricomycotina</taxon>
        <taxon>Agaricomycetes</taxon>
        <taxon>Russulales</taxon>
        <taxon>Auriscalpiaceae</taxon>
        <taxon>Auriscalpium</taxon>
    </lineage>
</organism>
<dbReference type="Proteomes" id="UP000814033">
    <property type="component" value="Unassembled WGS sequence"/>
</dbReference>
<keyword evidence="2" id="KW-1185">Reference proteome</keyword>
<accession>A0ACB8SAV1</accession>
<proteinExistence type="predicted"/>
<evidence type="ECO:0000313" key="1">
    <source>
        <dbReference type="EMBL" id="KAI0053629.1"/>
    </source>
</evidence>
<evidence type="ECO:0000313" key="2">
    <source>
        <dbReference type="Proteomes" id="UP000814033"/>
    </source>
</evidence>
<dbReference type="EMBL" id="MU275839">
    <property type="protein sequence ID" value="KAI0053629.1"/>
    <property type="molecule type" value="Genomic_DNA"/>
</dbReference>
<reference evidence="1" key="2">
    <citation type="journal article" date="2022" name="New Phytol.">
        <title>Evolutionary transition to the ectomycorrhizal habit in the genomes of a hyperdiverse lineage of mushroom-forming fungi.</title>
        <authorList>
            <person name="Looney B."/>
            <person name="Miyauchi S."/>
            <person name="Morin E."/>
            <person name="Drula E."/>
            <person name="Courty P.E."/>
            <person name="Kohler A."/>
            <person name="Kuo A."/>
            <person name="LaButti K."/>
            <person name="Pangilinan J."/>
            <person name="Lipzen A."/>
            <person name="Riley R."/>
            <person name="Andreopoulos W."/>
            <person name="He G."/>
            <person name="Johnson J."/>
            <person name="Nolan M."/>
            <person name="Tritt A."/>
            <person name="Barry K.W."/>
            <person name="Grigoriev I.V."/>
            <person name="Nagy L.G."/>
            <person name="Hibbett D."/>
            <person name="Henrissat B."/>
            <person name="Matheny P.B."/>
            <person name="Labbe J."/>
            <person name="Martin F.M."/>
        </authorList>
    </citation>
    <scope>NUCLEOTIDE SEQUENCE</scope>
    <source>
        <strain evidence="1">FP105234-sp</strain>
    </source>
</reference>
<name>A0ACB8SAV1_9AGAM</name>
<gene>
    <name evidence="1" type="ORF">FA95DRAFT_467998</name>
</gene>
<reference evidence="1" key="1">
    <citation type="submission" date="2021-02" db="EMBL/GenBank/DDBJ databases">
        <authorList>
            <consortium name="DOE Joint Genome Institute"/>
            <person name="Ahrendt S."/>
            <person name="Looney B.P."/>
            <person name="Miyauchi S."/>
            <person name="Morin E."/>
            <person name="Drula E."/>
            <person name="Courty P.E."/>
            <person name="Chicoki N."/>
            <person name="Fauchery L."/>
            <person name="Kohler A."/>
            <person name="Kuo A."/>
            <person name="Labutti K."/>
            <person name="Pangilinan J."/>
            <person name="Lipzen A."/>
            <person name="Riley R."/>
            <person name="Andreopoulos W."/>
            <person name="He G."/>
            <person name="Johnson J."/>
            <person name="Barry K.W."/>
            <person name="Grigoriev I.V."/>
            <person name="Nagy L."/>
            <person name="Hibbett D."/>
            <person name="Henrissat B."/>
            <person name="Matheny P.B."/>
            <person name="Labbe J."/>
            <person name="Martin F."/>
        </authorList>
    </citation>
    <scope>NUCLEOTIDE SEQUENCE</scope>
    <source>
        <strain evidence="1">FP105234-sp</strain>
    </source>
</reference>
<comment type="caution">
    <text evidence="1">The sequence shown here is derived from an EMBL/GenBank/DDBJ whole genome shotgun (WGS) entry which is preliminary data.</text>
</comment>
<protein>
    <submittedName>
        <fullName evidence="1">Uncharacterized protein</fullName>
    </submittedName>
</protein>